<dbReference type="Gene3D" id="2.60.40.10">
    <property type="entry name" value="Immunoglobulins"/>
    <property type="match status" value="1"/>
</dbReference>
<evidence type="ECO:0000256" key="18">
    <source>
        <dbReference type="SAM" id="SignalP"/>
    </source>
</evidence>
<accession>A0A8B9CBU9</accession>
<dbReference type="GO" id="GO:0005615">
    <property type="term" value="C:extracellular space"/>
    <property type="evidence" value="ECO:0007669"/>
    <property type="project" value="TreeGrafter"/>
</dbReference>
<evidence type="ECO:0000256" key="9">
    <source>
        <dbReference type="ARBA" id="ARBA00023030"/>
    </source>
</evidence>
<feature type="domain" description="EGF-like" evidence="19">
    <location>
        <begin position="274"/>
        <end position="315"/>
    </location>
</feature>
<comment type="subcellular location">
    <subcellularLocation>
        <location evidence="1">Cell membrane</location>
        <topology evidence="1">Single-pass type I membrane protein</topology>
    </subcellularLocation>
    <subcellularLocation>
        <location evidence="2">Secreted</location>
    </subcellularLocation>
</comment>
<evidence type="ECO:0000259" key="19">
    <source>
        <dbReference type="PROSITE" id="PS50026"/>
    </source>
</evidence>
<dbReference type="FunFam" id="2.10.25.10:FF:000116">
    <property type="entry name" value="pro-neuregulin-2, membrane-bound isoform"/>
    <property type="match status" value="1"/>
</dbReference>
<dbReference type="InterPro" id="IPR013783">
    <property type="entry name" value="Ig-like_fold"/>
</dbReference>
<dbReference type="InterPro" id="IPR003599">
    <property type="entry name" value="Ig_sub"/>
</dbReference>
<evidence type="ECO:0000256" key="4">
    <source>
        <dbReference type="ARBA" id="ARBA00022475"/>
    </source>
</evidence>
<evidence type="ECO:0000256" key="7">
    <source>
        <dbReference type="ARBA" id="ARBA00022692"/>
    </source>
</evidence>
<dbReference type="Ensembl" id="ENSABRT00000023295.1">
    <property type="protein sequence ID" value="ENSABRP00000016357.1"/>
    <property type="gene ID" value="ENSABRG00000014354.1"/>
</dbReference>
<dbReference type="Proteomes" id="UP000694426">
    <property type="component" value="Unplaced"/>
</dbReference>
<keyword evidence="18" id="KW-0732">Signal</keyword>
<evidence type="ECO:0000256" key="10">
    <source>
        <dbReference type="ARBA" id="ARBA00023136"/>
    </source>
</evidence>
<proteinExistence type="inferred from homology"/>
<protein>
    <recommendedName>
        <fullName evidence="16">Pro-neuregulin-2, membrane-bound isoform</fullName>
    </recommendedName>
</protein>
<sequence length="355" mass="38495">MRRDPAPGFSMLLFGVSLACYSPSLKSVQDQAYTAAVVLEGKVQSVAPPPAGGGNDSRGAAGPAGGVLVKVLDLWPLNSGGLQREQLISVGSKAPCFKVKRNHRYIFFLEPTEEPLVFRTAFAPLDTSGKNLKRDVARILCADCAVPPKLKKLKSPNVHVGEKISLKCEATAGNPQPSYKWFKDGKELKKSKDIRIKYGNGKKISRLQFNKVKLEDAGEYSCEAENVLGKDTAKGSLNVRSGTTKAPQVLPASETKIVVMEEELTTTLSSWSGHARKCNETAKSYCVNGGVCYYIEGINQLSCKCPNGFFGQRCLEKLPLRLYMPDPKQSVRSNSQETGVSISQWSASPVSSTTV</sequence>
<evidence type="ECO:0000313" key="22">
    <source>
        <dbReference type="Proteomes" id="UP000694426"/>
    </source>
</evidence>
<feature type="chain" id="PRO_5034319304" description="Pro-neuregulin-2, membrane-bound isoform" evidence="18">
    <location>
        <begin position="20"/>
        <end position="355"/>
    </location>
</feature>
<gene>
    <name evidence="21" type="primary">NRG2</name>
</gene>
<dbReference type="PROSITE" id="PS51257">
    <property type="entry name" value="PROKAR_LIPOPROTEIN"/>
    <property type="match status" value="1"/>
</dbReference>
<dbReference type="Pfam" id="PF25518">
    <property type="entry name" value="NRG2_N"/>
    <property type="match status" value="1"/>
</dbReference>
<dbReference type="InterPro" id="IPR040180">
    <property type="entry name" value="Neuregulin"/>
</dbReference>
<keyword evidence="22" id="KW-1185">Reference proteome</keyword>
<dbReference type="InterPro" id="IPR013098">
    <property type="entry name" value="Ig_I-set"/>
</dbReference>
<dbReference type="Pfam" id="PF07679">
    <property type="entry name" value="I-set"/>
    <property type="match status" value="1"/>
</dbReference>
<evidence type="ECO:0000313" key="21">
    <source>
        <dbReference type="Ensembl" id="ENSABRP00000016357.1"/>
    </source>
</evidence>
<keyword evidence="12" id="KW-0325">Glycoprotein</keyword>
<keyword evidence="11 17" id="KW-1015">Disulfide bond</keyword>
<comment type="caution">
    <text evidence="17">Lacks conserved residue(s) required for the propagation of feature annotation.</text>
</comment>
<dbReference type="GO" id="GO:0048513">
    <property type="term" value="P:animal organ development"/>
    <property type="evidence" value="ECO:0007669"/>
    <property type="project" value="TreeGrafter"/>
</dbReference>
<evidence type="ECO:0000256" key="6">
    <source>
        <dbReference type="ARBA" id="ARBA00022536"/>
    </source>
</evidence>
<dbReference type="InterPro" id="IPR000742">
    <property type="entry name" value="EGF"/>
</dbReference>
<dbReference type="PROSITE" id="PS50835">
    <property type="entry name" value="IG_LIKE"/>
    <property type="match status" value="1"/>
</dbReference>
<feature type="disulfide bond" evidence="17">
    <location>
        <begin position="305"/>
        <end position="314"/>
    </location>
</feature>
<feature type="disulfide bond" evidence="17">
    <location>
        <begin position="286"/>
        <end position="303"/>
    </location>
</feature>
<dbReference type="GO" id="GO:0035556">
    <property type="term" value="P:intracellular signal transduction"/>
    <property type="evidence" value="ECO:0007669"/>
    <property type="project" value="TreeGrafter"/>
</dbReference>
<dbReference type="PANTHER" id="PTHR11100">
    <property type="entry name" value="HEREGULIN-NEUREGULIN FAMILY MEMBER"/>
    <property type="match status" value="1"/>
</dbReference>
<evidence type="ECO:0000256" key="12">
    <source>
        <dbReference type="ARBA" id="ARBA00023180"/>
    </source>
</evidence>
<keyword evidence="4" id="KW-1003">Cell membrane</keyword>
<evidence type="ECO:0000256" key="5">
    <source>
        <dbReference type="ARBA" id="ARBA00022525"/>
    </source>
</evidence>
<dbReference type="AlphaFoldDB" id="A0A8B9CBU9"/>
<dbReference type="GeneTree" id="ENSGT00940000158778"/>
<organism evidence="21 22">
    <name type="scientific">Anser brachyrhynchus</name>
    <name type="common">Pink-footed goose</name>
    <dbReference type="NCBI Taxonomy" id="132585"/>
    <lineage>
        <taxon>Eukaryota</taxon>
        <taxon>Metazoa</taxon>
        <taxon>Chordata</taxon>
        <taxon>Craniata</taxon>
        <taxon>Vertebrata</taxon>
        <taxon>Euteleostomi</taxon>
        <taxon>Archelosauria</taxon>
        <taxon>Archosauria</taxon>
        <taxon>Dinosauria</taxon>
        <taxon>Saurischia</taxon>
        <taxon>Theropoda</taxon>
        <taxon>Coelurosauria</taxon>
        <taxon>Aves</taxon>
        <taxon>Neognathae</taxon>
        <taxon>Galloanserae</taxon>
        <taxon>Anseriformes</taxon>
        <taxon>Anatidae</taxon>
        <taxon>Anserinae</taxon>
        <taxon>Anser</taxon>
    </lineage>
</organism>
<name>A0A8B9CBU9_9AVES</name>
<evidence type="ECO:0000259" key="20">
    <source>
        <dbReference type="PROSITE" id="PS50835"/>
    </source>
</evidence>
<dbReference type="GO" id="GO:0007399">
    <property type="term" value="P:nervous system development"/>
    <property type="evidence" value="ECO:0007669"/>
    <property type="project" value="InterPro"/>
</dbReference>
<evidence type="ECO:0000256" key="17">
    <source>
        <dbReference type="PROSITE-ProRule" id="PRU00076"/>
    </source>
</evidence>
<reference evidence="21" key="1">
    <citation type="submission" date="2025-08" db="UniProtKB">
        <authorList>
            <consortium name="Ensembl"/>
        </authorList>
    </citation>
    <scope>IDENTIFICATION</scope>
</reference>
<comment type="similarity">
    <text evidence="3">Belongs to the neuregulin family.</text>
</comment>
<dbReference type="SMART" id="SM00409">
    <property type="entry name" value="IG"/>
    <property type="match status" value="1"/>
</dbReference>
<dbReference type="SMART" id="SM00408">
    <property type="entry name" value="IGc2"/>
    <property type="match status" value="1"/>
</dbReference>
<dbReference type="PANTHER" id="PTHR11100:SF20">
    <property type="entry name" value="PRO-NEUREGULIN-2, MEMBRANE-BOUND ISOFORM"/>
    <property type="match status" value="1"/>
</dbReference>
<dbReference type="GO" id="GO:0008083">
    <property type="term" value="F:growth factor activity"/>
    <property type="evidence" value="ECO:0007669"/>
    <property type="project" value="UniProtKB-KW"/>
</dbReference>
<dbReference type="InterPro" id="IPR003598">
    <property type="entry name" value="Ig_sub2"/>
</dbReference>
<dbReference type="PROSITE" id="PS01186">
    <property type="entry name" value="EGF_2"/>
    <property type="match status" value="1"/>
</dbReference>
<keyword evidence="10" id="KW-0472">Membrane</keyword>
<evidence type="ECO:0000256" key="11">
    <source>
        <dbReference type="ARBA" id="ARBA00023157"/>
    </source>
</evidence>
<keyword evidence="6 17" id="KW-0245">EGF-like domain</keyword>
<evidence type="ECO:0000256" key="13">
    <source>
        <dbReference type="ARBA" id="ARBA00023319"/>
    </source>
</evidence>
<keyword evidence="8" id="KW-1133">Transmembrane helix</keyword>
<evidence type="ECO:0000256" key="16">
    <source>
        <dbReference type="ARBA" id="ARBA00068573"/>
    </source>
</evidence>
<keyword evidence="9" id="KW-0339">Growth factor</keyword>
<dbReference type="PROSITE" id="PS50026">
    <property type="entry name" value="EGF_3"/>
    <property type="match status" value="1"/>
</dbReference>
<comment type="subunit">
    <text evidence="15">Interacts with ERBB3 and ERBB4.</text>
</comment>
<dbReference type="SUPFAM" id="SSF57196">
    <property type="entry name" value="EGF/Laminin"/>
    <property type="match status" value="1"/>
</dbReference>
<dbReference type="InterPro" id="IPR007110">
    <property type="entry name" value="Ig-like_dom"/>
</dbReference>
<keyword evidence="13" id="KW-0393">Immunoglobulin domain</keyword>
<evidence type="ECO:0000256" key="3">
    <source>
        <dbReference type="ARBA" id="ARBA00008216"/>
    </source>
</evidence>
<dbReference type="InterPro" id="IPR036179">
    <property type="entry name" value="Ig-like_dom_sf"/>
</dbReference>
<dbReference type="Gene3D" id="2.10.25.10">
    <property type="entry name" value="Laminin"/>
    <property type="match status" value="1"/>
</dbReference>
<feature type="domain" description="Ig-like" evidence="20">
    <location>
        <begin position="148"/>
        <end position="240"/>
    </location>
</feature>
<reference evidence="21" key="2">
    <citation type="submission" date="2025-09" db="UniProtKB">
        <authorList>
            <consortium name="Ensembl"/>
        </authorList>
    </citation>
    <scope>IDENTIFICATION</scope>
</reference>
<keyword evidence="7" id="KW-0812">Transmembrane</keyword>
<dbReference type="PROSITE" id="PS00022">
    <property type="entry name" value="EGF_1"/>
    <property type="match status" value="1"/>
</dbReference>
<evidence type="ECO:0000256" key="2">
    <source>
        <dbReference type="ARBA" id="ARBA00004613"/>
    </source>
</evidence>
<evidence type="ECO:0000256" key="1">
    <source>
        <dbReference type="ARBA" id="ARBA00004251"/>
    </source>
</evidence>
<dbReference type="InterPro" id="IPR057909">
    <property type="entry name" value="NRG2_N"/>
</dbReference>
<evidence type="ECO:0000256" key="8">
    <source>
        <dbReference type="ARBA" id="ARBA00022989"/>
    </source>
</evidence>
<dbReference type="GO" id="GO:0005886">
    <property type="term" value="C:plasma membrane"/>
    <property type="evidence" value="ECO:0007669"/>
    <property type="project" value="UniProtKB-SubCell"/>
</dbReference>
<dbReference type="SUPFAM" id="SSF48726">
    <property type="entry name" value="Immunoglobulin"/>
    <property type="match status" value="1"/>
</dbReference>
<evidence type="ECO:0000256" key="14">
    <source>
        <dbReference type="ARBA" id="ARBA00058865"/>
    </source>
</evidence>
<evidence type="ECO:0000256" key="15">
    <source>
        <dbReference type="ARBA" id="ARBA00065723"/>
    </source>
</evidence>
<comment type="function">
    <text evidence="14">Direct ligand for ERBB3 and ERBB4 tyrosine kinase receptors. Concomitantly recruits ERBB1 and ERBB2 coreceptors, resulting in ligand-stimulated tyrosine phosphorylation and activation of the ERBB receptors. May also promote the heterodimerization with the EGF receptor.</text>
</comment>
<feature type="signal peptide" evidence="18">
    <location>
        <begin position="1"/>
        <end position="19"/>
    </location>
</feature>
<keyword evidence="5" id="KW-0964">Secreted</keyword>
<dbReference type="FunFam" id="2.60.40.10:FF:000354">
    <property type="entry name" value="Pro-neuregulin-2, membrane-bound isoform"/>
    <property type="match status" value="1"/>
</dbReference>